<evidence type="ECO:0000313" key="2">
    <source>
        <dbReference type="EMBL" id="OAY85383.1"/>
    </source>
</evidence>
<organism evidence="2 3">
    <name type="scientific">Ananas comosus</name>
    <name type="common">Pineapple</name>
    <name type="synonym">Ananas ananas</name>
    <dbReference type="NCBI Taxonomy" id="4615"/>
    <lineage>
        <taxon>Eukaryota</taxon>
        <taxon>Viridiplantae</taxon>
        <taxon>Streptophyta</taxon>
        <taxon>Embryophyta</taxon>
        <taxon>Tracheophyta</taxon>
        <taxon>Spermatophyta</taxon>
        <taxon>Magnoliopsida</taxon>
        <taxon>Liliopsida</taxon>
        <taxon>Poales</taxon>
        <taxon>Bromeliaceae</taxon>
        <taxon>Bromelioideae</taxon>
        <taxon>Ananas</taxon>
    </lineage>
</organism>
<dbReference type="AlphaFoldDB" id="A0A199W842"/>
<feature type="domain" description="Bifunctional inhibitor/plant lipid transfer protein/seed storage helical" evidence="1">
    <location>
        <begin position="17"/>
        <end position="93"/>
    </location>
</feature>
<evidence type="ECO:0000259" key="1">
    <source>
        <dbReference type="SMART" id="SM00499"/>
    </source>
</evidence>
<dbReference type="GO" id="GO:0005504">
    <property type="term" value="F:fatty acid binding"/>
    <property type="evidence" value="ECO:0007669"/>
    <property type="project" value="InterPro"/>
</dbReference>
<dbReference type="STRING" id="4615.A0A199W842"/>
<protein>
    <recommendedName>
        <fullName evidence="1">Bifunctional inhibitor/plant lipid transfer protein/seed storage helical domain-containing protein</fullName>
    </recommendedName>
</protein>
<dbReference type="Gene3D" id="1.10.110.10">
    <property type="entry name" value="Plant lipid-transfer and hydrophobic proteins"/>
    <property type="match status" value="1"/>
</dbReference>
<evidence type="ECO:0000313" key="3">
    <source>
        <dbReference type="Proteomes" id="UP000092600"/>
    </source>
</evidence>
<dbReference type="PANTHER" id="PTHR33122:SF4">
    <property type="entry name" value="OS04G0415800 PROTEIN"/>
    <property type="match status" value="1"/>
</dbReference>
<dbReference type="InterPro" id="IPR016140">
    <property type="entry name" value="Bifunc_inhib/LTP/seed_store"/>
</dbReference>
<name>A0A199W842_ANACO</name>
<dbReference type="Pfam" id="PF14368">
    <property type="entry name" value="LTP_2"/>
    <property type="match status" value="1"/>
</dbReference>
<dbReference type="GO" id="GO:0009627">
    <property type="term" value="P:systemic acquired resistance"/>
    <property type="evidence" value="ECO:0007669"/>
    <property type="project" value="InterPro"/>
</dbReference>
<dbReference type="InterPro" id="IPR039265">
    <property type="entry name" value="DIR1-like"/>
</dbReference>
<dbReference type="SUPFAM" id="SSF47699">
    <property type="entry name" value="Bifunctional inhibitor/lipid-transfer protein/seed storage 2S albumin"/>
    <property type="match status" value="1"/>
</dbReference>
<dbReference type="SMART" id="SM00499">
    <property type="entry name" value="AAI"/>
    <property type="match status" value="1"/>
</dbReference>
<proteinExistence type="predicted"/>
<dbReference type="Proteomes" id="UP000092600">
    <property type="component" value="Unassembled WGS sequence"/>
</dbReference>
<dbReference type="CDD" id="cd00010">
    <property type="entry name" value="AAI_LTSS"/>
    <property type="match status" value="1"/>
</dbReference>
<dbReference type="EMBL" id="LSRQ01000100">
    <property type="protein sequence ID" value="OAY85383.1"/>
    <property type="molecule type" value="Genomic_DNA"/>
</dbReference>
<accession>A0A199W842</accession>
<comment type="caution">
    <text evidence="2">The sequence shown here is derived from an EMBL/GenBank/DDBJ whole genome shotgun (WGS) entry which is preliminary data.</text>
</comment>
<dbReference type="PANTHER" id="PTHR33122">
    <property type="entry name" value="LIPID BINDING PROTEIN-RELATED"/>
    <property type="match status" value="1"/>
</dbReference>
<dbReference type="InterPro" id="IPR036312">
    <property type="entry name" value="Bifun_inhib/LTP/seed_sf"/>
</dbReference>
<reference evidence="2 3" key="1">
    <citation type="journal article" date="2016" name="DNA Res.">
        <title>The draft genome of MD-2 pineapple using hybrid error correction of long reads.</title>
        <authorList>
            <person name="Redwan R.M."/>
            <person name="Saidin A."/>
            <person name="Kumar S.V."/>
        </authorList>
    </citation>
    <scope>NUCLEOTIDE SEQUENCE [LARGE SCALE GENOMIC DNA]</scope>
    <source>
        <strain evidence="3">cv. MD2</strain>
        <tissue evidence="2">Leaf</tissue>
    </source>
</reference>
<sequence>MIFTITAEKGVEGAGECGRVSPDRLALRLAPCASASQDPQAGVSDRCCSEVHTLGQNPGCLCAVMLSETAKSAGVKPEVAITIPKRCNLVILCLNYRNGEDLKTG</sequence>
<gene>
    <name evidence="2" type="ORF">ACMD2_12680</name>
</gene>